<dbReference type="PROSITE" id="PS50048">
    <property type="entry name" value="ZN2_CY6_FUNGAL_2"/>
    <property type="match status" value="1"/>
</dbReference>
<sequence length="424" mass="46298">MAYVPKSSLRRTACDRCRAQKLRCLRDGTQPKCTRCTRLGVACEVGRAGRPGRPRRPGLTTTAASSDFTNEVQDATDAPSQGPVLGNDESLTLGVGQFLGDFTGEGGGSSLPSAMSPPRRDDVITSTFGNQEVAANRSCFGHGAEYTGSVDQHGCLRELSRLNIDLHAQTTTLRENRTSMSIAMLVTATHSSERDGVTTICERALNFAQKFHAIIDNLDSILKNRSRVYEPSGPPFDYAEDPSLADMFAGQDPSIAMSEDFAYTIAHDEGSSSPSPDTPVALLLVSCYVQIIELFETIFVHIHRRLRYLDTDPIPSFDRAKGLRIGAFYSFDGRMESIIYAQVVACLLDRVERGLGLLPDQERYNGPGAGVGGRARSGLLSRPHHFDLLQRELDEKGPGPSARPRALRDTVENARLIMATDTSW</sequence>
<evidence type="ECO:0000313" key="7">
    <source>
        <dbReference type="EMBL" id="RYO84939.1"/>
    </source>
</evidence>
<dbReference type="CDD" id="cd00067">
    <property type="entry name" value="GAL4"/>
    <property type="match status" value="1"/>
</dbReference>
<dbReference type="EMBL" id="QJNS01000148">
    <property type="protein sequence ID" value="RYO84939.1"/>
    <property type="molecule type" value="Genomic_DNA"/>
</dbReference>
<feature type="region of interest" description="Disordered" evidence="5">
    <location>
        <begin position="46"/>
        <end position="82"/>
    </location>
</feature>
<accession>A0ABY0H5G5</accession>
<evidence type="ECO:0000259" key="6">
    <source>
        <dbReference type="PROSITE" id="PS50048"/>
    </source>
</evidence>
<dbReference type="SUPFAM" id="SSF57701">
    <property type="entry name" value="Zn2/Cys6 DNA-binding domain"/>
    <property type="match status" value="1"/>
</dbReference>
<evidence type="ECO:0000313" key="8">
    <source>
        <dbReference type="Proteomes" id="UP000294003"/>
    </source>
</evidence>
<dbReference type="Gene3D" id="4.10.240.10">
    <property type="entry name" value="Zn(2)-C6 fungal-type DNA-binding domain"/>
    <property type="match status" value="1"/>
</dbReference>
<evidence type="ECO:0000256" key="4">
    <source>
        <dbReference type="ARBA" id="ARBA00023242"/>
    </source>
</evidence>
<evidence type="ECO:0000256" key="3">
    <source>
        <dbReference type="ARBA" id="ARBA00023125"/>
    </source>
</evidence>
<reference evidence="7 8" key="1">
    <citation type="submission" date="2018-06" db="EMBL/GenBank/DDBJ databases">
        <title>Complete Genomes of Monosporascus.</title>
        <authorList>
            <person name="Robinson A.J."/>
            <person name="Natvig D.O."/>
        </authorList>
    </citation>
    <scope>NUCLEOTIDE SEQUENCE [LARGE SCALE GENOMIC DNA]</scope>
    <source>
        <strain evidence="7 8">CBS 609.92</strain>
    </source>
</reference>
<dbReference type="InterPro" id="IPR036864">
    <property type="entry name" value="Zn2-C6_fun-type_DNA-bd_sf"/>
</dbReference>
<organism evidence="7 8">
    <name type="scientific">Monosporascus cannonballus</name>
    <dbReference type="NCBI Taxonomy" id="155416"/>
    <lineage>
        <taxon>Eukaryota</taxon>
        <taxon>Fungi</taxon>
        <taxon>Dikarya</taxon>
        <taxon>Ascomycota</taxon>
        <taxon>Pezizomycotina</taxon>
        <taxon>Sordariomycetes</taxon>
        <taxon>Xylariomycetidae</taxon>
        <taxon>Xylariales</taxon>
        <taxon>Xylariales incertae sedis</taxon>
        <taxon>Monosporascus</taxon>
    </lineage>
</organism>
<evidence type="ECO:0000256" key="1">
    <source>
        <dbReference type="ARBA" id="ARBA00004123"/>
    </source>
</evidence>
<dbReference type="SMART" id="SM00066">
    <property type="entry name" value="GAL4"/>
    <property type="match status" value="1"/>
</dbReference>
<dbReference type="PANTHER" id="PTHR46910">
    <property type="entry name" value="TRANSCRIPTION FACTOR PDR1"/>
    <property type="match status" value="1"/>
</dbReference>
<proteinExistence type="predicted"/>
<gene>
    <name evidence="7" type="ORF">DL762_005404</name>
</gene>
<name>A0ABY0H5G5_9PEZI</name>
<comment type="subcellular location">
    <subcellularLocation>
        <location evidence="1">Nucleus</location>
    </subcellularLocation>
</comment>
<keyword evidence="3" id="KW-0238">DNA-binding</keyword>
<keyword evidence="2" id="KW-0479">Metal-binding</keyword>
<dbReference type="PANTHER" id="PTHR46910:SF3">
    <property type="entry name" value="HALOTOLERANCE PROTEIN 9-RELATED"/>
    <property type="match status" value="1"/>
</dbReference>
<dbReference type="InterPro" id="IPR050987">
    <property type="entry name" value="AtrR-like"/>
</dbReference>
<feature type="domain" description="Zn(2)-C6 fungal-type" evidence="6">
    <location>
        <begin position="13"/>
        <end position="45"/>
    </location>
</feature>
<comment type="caution">
    <text evidence="7">The sequence shown here is derived from an EMBL/GenBank/DDBJ whole genome shotgun (WGS) entry which is preliminary data.</text>
</comment>
<keyword evidence="4" id="KW-0539">Nucleus</keyword>
<evidence type="ECO:0000256" key="2">
    <source>
        <dbReference type="ARBA" id="ARBA00022723"/>
    </source>
</evidence>
<protein>
    <recommendedName>
        <fullName evidence="6">Zn(2)-C6 fungal-type domain-containing protein</fullName>
    </recommendedName>
</protein>
<dbReference type="InterPro" id="IPR001138">
    <property type="entry name" value="Zn2Cys6_DnaBD"/>
</dbReference>
<dbReference type="PROSITE" id="PS00463">
    <property type="entry name" value="ZN2_CY6_FUNGAL_1"/>
    <property type="match status" value="1"/>
</dbReference>
<dbReference type="Proteomes" id="UP000294003">
    <property type="component" value="Unassembled WGS sequence"/>
</dbReference>
<evidence type="ECO:0000256" key="5">
    <source>
        <dbReference type="SAM" id="MobiDB-lite"/>
    </source>
</evidence>
<dbReference type="Pfam" id="PF00172">
    <property type="entry name" value="Zn_clus"/>
    <property type="match status" value="1"/>
</dbReference>
<keyword evidence="8" id="KW-1185">Reference proteome</keyword>